<dbReference type="CDD" id="cd11336">
    <property type="entry name" value="AmyAc_MTSase"/>
    <property type="match status" value="1"/>
</dbReference>
<dbReference type="AlphaFoldDB" id="A0A9P3T9Q5"/>
<accession>A0A9P3T9Q5</accession>
<dbReference type="GO" id="GO:0005992">
    <property type="term" value="P:trehalose biosynthetic process"/>
    <property type="evidence" value="ECO:0007669"/>
    <property type="project" value="TreeGrafter"/>
</dbReference>
<sequence length="846" mass="94875">MTIPTATYRIQFRNGMTFDRAAALVPYLKRLGISHLYASPVFTATTGSTHGYDVTDANEIDPAIGGRKGFDRMVKALKESGLGLILDIVPNHMAASLENRWWRDVIEHGPRSRYAHHFDIDWTRPLTLPFLGDTFENVLERDEIHVQPDPETGHPAFAYYDSFYPLTPESWQDDPDAILNLTDKSAISALHQRQPWRLTCWRDAPHSLSYRRFFEITGLVGVRVEDKTVFDDTHRLILELVHSGVVDGLRIDHIDGLADPKGYLDRLRQQAGPDCYITVEKILADGEQLPPEWPVSGTTGYEFIAALSDALVDGDNMATLSQAYEEVLGRTVDMANELRAAKLLMSGRNFEGEFNTLLRLSLDIATAEDAALDETAMSTALRELLVAFPVYRTYGTDEGLTPADDALLQNVVDSVKAPGTLPDPEALDFLQRILTGELEDSTADNVLVFRTRFQQLTGPLMAKSVEDTLFFRQHMALALNEVGSEPLPRPYALSAFHKEMQTRRERQPDALSTTSTHDTKRGEDTRARLYTLTEAPEEWAQCVVRWREMNKSKVVLIDDGAAPRSGSKWMIYQALAGAWPVTLRPDDHTGLKALEDRFLPYVEKALREEKLRTSWDDNNDAYEQAVLGYVTHLLSADNQPFLVDFHRALQPFIRAGLVNSLTQAIIKLTAPGVPDIYQRSEAFNFSLVDPDNRLEPDFFALASALDDEEKPLNTDQDAWFSGRTKQQVIARLARFRQQKPRLFRTGDYLPLSASGSQAKNVIAFARTCGDEALIVVVPRLVFAALAAHPDWLYPPGLQDTSVMLTDTLAGRRYRDLFTGKEENLNKGIDLASGDGSLPVRVLYSSF</sequence>
<dbReference type="Gene3D" id="3.30.1590.10">
    <property type="entry name" value="Maltooligosyl trehalose synthase, domain 2"/>
    <property type="match status" value="1"/>
</dbReference>
<feature type="domain" description="Glycosyl hydrolase family 13 catalytic" evidence="2">
    <location>
        <begin position="12"/>
        <end position="736"/>
    </location>
</feature>
<feature type="region of interest" description="Disordered" evidence="1">
    <location>
        <begin position="500"/>
        <end position="523"/>
    </location>
</feature>
<dbReference type="Pfam" id="PF00128">
    <property type="entry name" value="Alpha-amylase"/>
    <property type="match status" value="1"/>
</dbReference>
<dbReference type="GO" id="GO:0047470">
    <property type="term" value="F:(1,4)-alpha-D-glucan 1-alpha-D-glucosylmutase activity"/>
    <property type="evidence" value="ECO:0007669"/>
    <property type="project" value="TreeGrafter"/>
</dbReference>
<dbReference type="Gene3D" id="3.20.20.80">
    <property type="entry name" value="Glycosidases"/>
    <property type="match status" value="1"/>
</dbReference>
<dbReference type="EMBL" id="DACSUM010000025">
    <property type="protein sequence ID" value="HAT3582784.1"/>
    <property type="molecule type" value="Genomic_DNA"/>
</dbReference>
<dbReference type="Proteomes" id="UP000867740">
    <property type="component" value="Unassembled WGS sequence"/>
</dbReference>
<reference evidence="3" key="1">
    <citation type="journal article" date="2018" name="Genome Biol.">
        <title>SKESA: strategic k-mer extension for scrupulous assemblies.</title>
        <authorList>
            <person name="Souvorov A."/>
            <person name="Agarwala R."/>
            <person name="Lipman D.J."/>
        </authorList>
    </citation>
    <scope>NUCLEOTIDE SEQUENCE</scope>
    <source>
        <strain evidence="3">CAVp300</strain>
    </source>
</reference>
<dbReference type="GO" id="GO:0030980">
    <property type="term" value="P:alpha-glucan catabolic process"/>
    <property type="evidence" value="ECO:0007669"/>
    <property type="project" value="TreeGrafter"/>
</dbReference>
<dbReference type="InterPro" id="IPR013797">
    <property type="entry name" value="Maltooligo_trehalose_synth_4"/>
</dbReference>
<gene>
    <name evidence="3" type="primary">treY</name>
    <name evidence="3" type="ORF">I8531_003109</name>
</gene>
<dbReference type="InterPro" id="IPR017853">
    <property type="entry name" value="GH"/>
</dbReference>
<evidence type="ECO:0000256" key="1">
    <source>
        <dbReference type="SAM" id="MobiDB-lite"/>
    </source>
</evidence>
<dbReference type="SUPFAM" id="SSF51445">
    <property type="entry name" value="(Trans)glycosidases"/>
    <property type="match status" value="1"/>
</dbReference>
<reference evidence="3" key="2">
    <citation type="submission" date="2020-10" db="EMBL/GenBank/DDBJ databases">
        <authorList>
            <consortium name="NCBI Pathogen Detection Project"/>
        </authorList>
    </citation>
    <scope>NUCLEOTIDE SEQUENCE</scope>
    <source>
        <strain evidence="3">CAVp300</strain>
    </source>
</reference>
<dbReference type="Gene3D" id="1.10.10.470">
    <property type="entry name" value="Maltooligosyl trehalose synthase, domain 4"/>
    <property type="match status" value="1"/>
</dbReference>
<dbReference type="PANTHER" id="PTHR10357:SF216">
    <property type="entry name" value="MALTOOLIGOSYL TREHALOSE SYNTHASE-RELATED"/>
    <property type="match status" value="1"/>
</dbReference>
<dbReference type="NCBIfam" id="TIGR02401">
    <property type="entry name" value="trehalose_TreY"/>
    <property type="match status" value="1"/>
</dbReference>
<evidence type="ECO:0000313" key="4">
    <source>
        <dbReference type="Proteomes" id="UP000867740"/>
    </source>
</evidence>
<dbReference type="RefSeq" id="WP_047370284.1">
    <property type="nucleotide sequence ID" value="NZ_CABMNU010000005.1"/>
</dbReference>
<evidence type="ECO:0000259" key="2">
    <source>
        <dbReference type="SMART" id="SM00642"/>
    </source>
</evidence>
<organism evidence="3 4">
    <name type="scientific">Kluyvera intermedia</name>
    <name type="common">Enterobacter intermedius</name>
    <dbReference type="NCBI Taxonomy" id="61648"/>
    <lineage>
        <taxon>Bacteria</taxon>
        <taxon>Pseudomonadati</taxon>
        <taxon>Pseudomonadota</taxon>
        <taxon>Gammaproteobacteria</taxon>
        <taxon>Enterobacterales</taxon>
        <taxon>Enterobacteriaceae</taxon>
        <taxon>Kluyvera</taxon>
    </lineage>
</organism>
<name>A0A9P3T9Q5_KLUIN</name>
<proteinExistence type="predicted"/>
<dbReference type="Gene3D" id="1.10.150.200">
    <property type="entry name" value="Maltooligosyl trehalose synthase, domain 3"/>
    <property type="match status" value="1"/>
</dbReference>
<dbReference type="InterPro" id="IPR006047">
    <property type="entry name" value="GH13_cat_dom"/>
</dbReference>
<evidence type="ECO:0000313" key="3">
    <source>
        <dbReference type="EMBL" id="HAT3582784.1"/>
    </source>
</evidence>
<dbReference type="SMART" id="SM00642">
    <property type="entry name" value="Aamy"/>
    <property type="match status" value="1"/>
</dbReference>
<comment type="caution">
    <text evidence="3">The sequence shown here is derived from an EMBL/GenBank/DDBJ whole genome shotgun (WGS) entry which is preliminary data.</text>
</comment>
<dbReference type="InterPro" id="IPR012767">
    <property type="entry name" value="Trehalose_TreY"/>
</dbReference>
<dbReference type="PANTHER" id="PTHR10357">
    <property type="entry name" value="ALPHA-AMYLASE FAMILY MEMBER"/>
    <property type="match status" value="1"/>
</dbReference>
<protein>
    <submittedName>
        <fullName evidence="3">Malto-oligosyltrehalose synthase</fullName>
    </submittedName>
</protein>